<evidence type="ECO:0000313" key="16">
    <source>
        <dbReference type="EMBL" id="KAH7061366.1"/>
    </source>
</evidence>
<evidence type="ECO:0000256" key="6">
    <source>
        <dbReference type="ARBA" id="ARBA00022679"/>
    </source>
</evidence>
<reference evidence="16 17" key="1">
    <citation type="journal article" date="2021" name="Nat. Commun.">
        <title>Genetic determinants of endophytism in the Arabidopsis root mycobiome.</title>
        <authorList>
            <person name="Mesny F."/>
            <person name="Miyauchi S."/>
            <person name="Thiergart T."/>
            <person name="Pickel B."/>
            <person name="Atanasova L."/>
            <person name="Karlsson M."/>
            <person name="Huettel B."/>
            <person name="Barry K.W."/>
            <person name="Haridas S."/>
            <person name="Chen C."/>
            <person name="Bauer D."/>
            <person name="Andreopoulos W."/>
            <person name="Pangilinan J."/>
            <person name="LaButti K."/>
            <person name="Riley R."/>
            <person name="Lipzen A."/>
            <person name="Clum A."/>
            <person name="Drula E."/>
            <person name="Henrissat B."/>
            <person name="Kohler A."/>
            <person name="Grigoriev I.V."/>
            <person name="Martin F.M."/>
            <person name="Hacquard S."/>
        </authorList>
    </citation>
    <scope>NUCLEOTIDE SEQUENCE [LARGE SCALE GENOMIC DNA]</scope>
    <source>
        <strain evidence="16 17">MPI-SDFR-AT-0080</strain>
    </source>
</reference>
<keyword evidence="5 12" id="KW-0328">Glycosyltransferase</keyword>
<evidence type="ECO:0000256" key="1">
    <source>
        <dbReference type="ARBA" id="ARBA00004389"/>
    </source>
</evidence>
<comment type="similarity">
    <text evidence="12">Belongs to the glycosyltransferase group 1 family. Glycosyltransferase 4 subfamily.</text>
</comment>
<protein>
    <recommendedName>
        <fullName evidence="4 12">GDP-Man:Man(3)GlcNAc(2)-PP-Dol alpha-1,2-mannosyltransferase</fullName>
        <ecNumber evidence="3 12">2.4.1.131</ecNumber>
    </recommendedName>
</protein>
<feature type="domain" description="Glycosyl transferase family 1" evidence="14">
    <location>
        <begin position="383"/>
        <end position="558"/>
    </location>
</feature>
<evidence type="ECO:0000256" key="9">
    <source>
        <dbReference type="ARBA" id="ARBA00022989"/>
    </source>
</evidence>
<proteinExistence type="inferred from homology"/>
<keyword evidence="10" id="KW-0472">Membrane</keyword>
<keyword evidence="7" id="KW-0812">Transmembrane</keyword>
<evidence type="ECO:0000256" key="3">
    <source>
        <dbReference type="ARBA" id="ARBA00012645"/>
    </source>
</evidence>
<dbReference type="InterPro" id="IPR038013">
    <property type="entry name" value="ALG11"/>
</dbReference>
<evidence type="ECO:0000313" key="17">
    <source>
        <dbReference type="Proteomes" id="UP000774617"/>
    </source>
</evidence>
<comment type="subcellular location">
    <subcellularLocation>
        <location evidence="1">Endoplasmic reticulum membrane</location>
        <topology evidence="1">Single-pass membrane protein</topology>
    </subcellularLocation>
</comment>
<comment type="pathway">
    <text evidence="2 12">Protein modification; protein glycosylation.</text>
</comment>
<accession>A0ABQ8GNQ0</accession>
<organism evidence="16 17">
    <name type="scientific">Macrophomina phaseolina</name>
    <dbReference type="NCBI Taxonomy" id="35725"/>
    <lineage>
        <taxon>Eukaryota</taxon>
        <taxon>Fungi</taxon>
        <taxon>Dikarya</taxon>
        <taxon>Ascomycota</taxon>
        <taxon>Pezizomycotina</taxon>
        <taxon>Dothideomycetes</taxon>
        <taxon>Dothideomycetes incertae sedis</taxon>
        <taxon>Botryosphaeriales</taxon>
        <taxon>Botryosphaeriaceae</taxon>
        <taxon>Macrophomina</taxon>
    </lineage>
</organism>
<gene>
    <name evidence="16" type="ORF">B0J12DRAFT_647620</name>
</gene>
<evidence type="ECO:0000256" key="12">
    <source>
        <dbReference type="RuleBase" id="RU367051"/>
    </source>
</evidence>
<keyword evidence="9" id="KW-1133">Transmembrane helix</keyword>
<evidence type="ECO:0000256" key="10">
    <source>
        <dbReference type="ARBA" id="ARBA00023136"/>
    </source>
</evidence>
<dbReference type="Proteomes" id="UP000774617">
    <property type="component" value="Unassembled WGS sequence"/>
</dbReference>
<name>A0ABQ8GNQ0_9PEZI</name>
<dbReference type="InterPro" id="IPR001296">
    <property type="entry name" value="Glyco_trans_1"/>
</dbReference>
<evidence type="ECO:0000256" key="2">
    <source>
        <dbReference type="ARBA" id="ARBA00004922"/>
    </source>
</evidence>
<dbReference type="Pfam" id="PF15924">
    <property type="entry name" value="ALG11_N"/>
    <property type="match status" value="1"/>
</dbReference>
<dbReference type="InterPro" id="IPR031814">
    <property type="entry name" value="ALG11_N"/>
</dbReference>
<evidence type="ECO:0000256" key="5">
    <source>
        <dbReference type="ARBA" id="ARBA00022676"/>
    </source>
</evidence>
<evidence type="ECO:0000256" key="4">
    <source>
        <dbReference type="ARBA" id="ARBA00022018"/>
    </source>
</evidence>
<dbReference type="SUPFAM" id="SSF53756">
    <property type="entry name" value="UDP-Glycosyltransferase/glycogen phosphorylase"/>
    <property type="match status" value="1"/>
</dbReference>
<evidence type="ECO:0000256" key="11">
    <source>
        <dbReference type="ARBA" id="ARBA00045065"/>
    </source>
</evidence>
<feature type="region of interest" description="Disordered" evidence="13">
    <location>
        <begin position="77"/>
        <end position="109"/>
    </location>
</feature>
<comment type="function">
    <text evidence="12">GDP-Man:Man(3)GlcNAc(2)-PP-Dol alpha-1,2-mannosyltransferase that operates in the biosynthetic pathway of dolichol-linked oligosaccharides, the glycan precursors employed in protein asparagine (N)-glycosylation. The assembly of dolichol-linked oligosaccharides begins on the cytosolic side of the endoplasmic reticulum membrane and finishes in its lumen. The sequential addition of sugars to dolichol pyrophosphate produces dolichol-linked oligosaccharides containing fourteen sugars, including two GlcNAcs, nine mannoses and three glucoses. Once assembled, the oligosaccharide is transferred from the lipid to nascent proteins by oligosaccharyltransferases. Catalyzes, on the cytoplasmic face of the endoplasmic reticulum, the addition of the fourth and fifth mannose residues to the dolichol-linked oligosaccharide chain, to produce Man(5)GlcNAc(2)-PP-dolichol core oligosaccharide.</text>
</comment>
<dbReference type="EMBL" id="JAGTJR010000004">
    <property type="protein sequence ID" value="KAH7061366.1"/>
    <property type="molecule type" value="Genomic_DNA"/>
</dbReference>
<dbReference type="Pfam" id="PF00534">
    <property type="entry name" value="Glycos_transf_1"/>
    <property type="match status" value="1"/>
</dbReference>
<dbReference type="PANTHER" id="PTHR45919">
    <property type="entry name" value="GDP-MAN:MAN(3)GLCNAC(2)-PP-DOL ALPHA-1,2-MANNOSYLTRANSFERASE"/>
    <property type="match status" value="1"/>
</dbReference>
<dbReference type="Gene3D" id="3.40.50.2000">
    <property type="entry name" value="Glycogen Phosphorylase B"/>
    <property type="match status" value="1"/>
</dbReference>
<comment type="catalytic activity">
    <reaction evidence="11 12">
        <text>an alpha-D-Man-(1-&gt;3)-[alpha-D-Man-(1-&gt;6)]-beta-D-Man-(1-&gt;4)-beta-D-GlcNAc-(1-&gt;4)-alpha-D-GlcNAc-diphospho-di-trans,poly-cis-dolichol + 2 GDP-alpha-D-mannose = an alpha-D-Man-(1-&gt;2)-alpha-D-Man-(1-&gt;2)-alpha-D-Man-(1-&gt;3)-[alpha-D-Man-(1-&gt;6)]-beta-D-Man-(1-&gt;4)-beta-D-GlcNAc-(1-&gt;4)-alpha-D-GlcNAc-diphospho-di-trans,poly-cis-dolichol + 2 GDP + 2 H(+)</text>
        <dbReference type="Rhea" id="RHEA:29523"/>
        <dbReference type="Rhea" id="RHEA-COMP:19515"/>
        <dbReference type="Rhea" id="RHEA-COMP:19516"/>
        <dbReference type="ChEBI" id="CHEBI:15378"/>
        <dbReference type="ChEBI" id="CHEBI:57527"/>
        <dbReference type="ChEBI" id="CHEBI:58189"/>
        <dbReference type="ChEBI" id="CHEBI:132511"/>
        <dbReference type="ChEBI" id="CHEBI:132515"/>
        <dbReference type="EC" id="2.4.1.131"/>
    </reaction>
    <physiologicalReaction direction="left-to-right" evidence="11 12">
        <dbReference type="Rhea" id="RHEA:29524"/>
    </physiologicalReaction>
</comment>
<feature type="domain" description="ALG11 mannosyltransferase N-terminal" evidence="15">
    <location>
        <begin position="116"/>
        <end position="328"/>
    </location>
</feature>
<dbReference type="PANTHER" id="PTHR45919:SF1">
    <property type="entry name" value="GDP-MAN:MAN(3)GLCNAC(2)-PP-DOL ALPHA-1,2-MANNOSYLTRANSFERASE"/>
    <property type="match status" value="1"/>
</dbReference>
<dbReference type="CDD" id="cd03806">
    <property type="entry name" value="GT4_ALG11-like"/>
    <property type="match status" value="1"/>
</dbReference>
<evidence type="ECO:0000256" key="13">
    <source>
        <dbReference type="SAM" id="MobiDB-lite"/>
    </source>
</evidence>
<keyword evidence="17" id="KW-1185">Reference proteome</keyword>
<sequence>MLFPIAAAVLAVVPFVLRSDSTSSTAVAKLCTLLYLAVRLLPLLVRLAGISIGRSIRAKTQQRRELILARAEQEENDFRSKRRKEPRGEDEDWEKIGCRPPGSSTPGDQENKDWQGVVGFFHPFCNAGGGGERVLWAAIRATQKRWPRAICVVYTGDHDVDKGTIIQKVEDRFNIQLHPPTITFLYLSTRHYVLSSTWPHFTLLGQSVGSLILAHDAFNLLVPDVFVDTMGYAFALALSKFYFPLVPTGAYVHYPTISTDMLGSLDASTEEKEGQTRGVNAGTGHGLKGRLKKGYWILFARLYSYVGSFVDVVMTNSTWTQDHIQRLWGPRLKRVQCFDSLVLSFALSRQGLPTDHASYPIEVVFPPVAVEELTEQIEVSEVTEAERGPYLLYIAQFRPEKNHQLILHAFAELLNSWPKNSEEKKMPKLVLIGSVRNPEDATRVYNLRLLAHELRVKESVEFICDATWPQILSWLRRASVGVNGMWNEHFGIGVVEYQAAGLISVVNDSGGPKLDIVVEIDGKPTGFHATTASQFAQGFRQALELSPSETVEMRQRARRSAGRFTEEVFASKWLVQMDRLVELQRTLHPS</sequence>
<keyword evidence="8 12" id="KW-0256">Endoplasmic reticulum</keyword>
<evidence type="ECO:0000256" key="7">
    <source>
        <dbReference type="ARBA" id="ARBA00022692"/>
    </source>
</evidence>
<evidence type="ECO:0000259" key="14">
    <source>
        <dbReference type="Pfam" id="PF00534"/>
    </source>
</evidence>
<comment type="caution">
    <text evidence="16">The sequence shown here is derived from an EMBL/GenBank/DDBJ whole genome shotgun (WGS) entry which is preliminary data.</text>
</comment>
<keyword evidence="6 12" id="KW-0808">Transferase</keyword>
<evidence type="ECO:0000256" key="8">
    <source>
        <dbReference type="ARBA" id="ARBA00022824"/>
    </source>
</evidence>
<evidence type="ECO:0000259" key="15">
    <source>
        <dbReference type="Pfam" id="PF15924"/>
    </source>
</evidence>
<dbReference type="EC" id="2.4.1.131" evidence="3 12"/>